<dbReference type="FunFam" id="1.10.10.10:FF:000322">
    <property type="entry name" value="Probable disease resistance protein At1g63360"/>
    <property type="match status" value="1"/>
</dbReference>
<feature type="compositionally biased region" description="Polar residues" evidence="4">
    <location>
        <begin position="158"/>
        <end position="168"/>
    </location>
</feature>
<feature type="domain" description="Disease resistance N-terminal" evidence="6">
    <location>
        <begin position="36"/>
        <end position="113"/>
    </location>
</feature>
<dbReference type="Pfam" id="PF18052">
    <property type="entry name" value="Rx_N"/>
    <property type="match status" value="1"/>
</dbReference>
<dbReference type="OMA" id="HRRICIH"/>
<dbReference type="Gene3D" id="3.80.10.10">
    <property type="entry name" value="Ribonuclease Inhibitor"/>
    <property type="match status" value="1"/>
</dbReference>
<evidence type="ECO:0000259" key="6">
    <source>
        <dbReference type="Pfam" id="PF18052"/>
    </source>
</evidence>
<dbReference type="InterPro" id="IPR041118">
    <property type="entry name" value="Rx_N"/>
</dbReference>
<evidence type="ECO:0000259" key="5">
    <source>
        <dbReference type="Pfam" id="PF00931"/>
    </source>
</evidence>
<dbReference type="InterPro" id="IPR036388">
    <property type="entry name" value="WH-like_DNA-bd_sf"/>
</dbReference>
<dbReference type="EnsemblPlants" id="Kaladp0734s0007.1.v1.1">
    <property type="protein sequence ID" value="Kaladp0734s0007.1.v1.1"/>
    <property type="gene ID" value="Kaladp0734s0007.v1.1"/>
</dbReference>
<dbReference type="Gene3D" id="1.10.8.430">
    <property type="entry name" value="Helical domain of apoptotic protease-activating factors"/>
    <property type="match status" value="1"/>
</dbReference>
<dbReference type="Gene3D" id="1.10.10.10">
    <property type="entry name" value="Winged helix-like DNA-binding domain superfamily/Winged helix DNA-binding domain"/>
    <property type="match status" value="1"/>
</dbReference>
<evidence type="ECO:0000256" key="1">
    <source>
        <dbReference type="ARBA" id="ARBA00022737"/>
    </source>
</evidence>
<dbReference type="GO" id="GO:0043531">
    <property type="term" value="F:ADP binding"/>
    <property type="evidence" value="ECO:0007669"/>
    <property type="project" value="InterPro"/>
</dbReference>
<sequence length="871" mass="98636">MPLLVACDLFVGAPFTSPPPLSGPHPRLSRPAIFFDPLDQKVGLIAGAEDEIRSLRDELNLLTGFLGGINDHNGGTTPSAQELMHQLRRVSWKAEDVVDQYMLDAARHERKQFVKKVFSGCGMLSRKGELAEQAQDIKKTIEDILRNKEKYGVRLDSGTPSDSSARRNNVQHKFDRRRNVEEEDVVGFDQQFHEVLEMLMPESGVEVDELRVVSVIGMGGLDSLKRQLGGRRYLIVLDDLWTPKQWEELKSYLPSHQKKGSRILLTSRIENVAYAASIDSTTYHLKPLRDADSWSLFCKKTLKGKECPPNLVDVGKGVVSKCKGLPLAIIVLGGLLSAAEAEPSTRYWSKILNDTSWHPDADNDCSKILSLSYHNLTPHLRMCFLYVGVFPEDFEIQANELCLLWVAEGFIKPRQGKEFEEDVAEEYLMNLADQNLIMISKRKSDGSIKSCRIHDLLRDMCIKEAERCYMYKIDAIGPYRIVEEGIRRLTIHKSDSIAPLPPPLYKGPRTLLDFTYNNSSYSISACEHLSAMRVLRLFVNKDDNAPIRTKNLILLRYLKVHQIGFAKLSDAIMIRHLSKCSNLQILNLKSNTSDHMTAAFVTANLPKEIWKLKLLRHVNVRPFATMPDAPSSRDSLPYLQTLSCMVYEKHTSEMLSSGRFPNLRKLSVHVHPDESLRAVSLQSLPELVHLLALKITFYLKPLDPLSRLVPLSLNIVALPSALTKIHLKNTVLTSVHWRLLGELKNLQVLKLSCRGTFTTSSEDVLFEKQPLVFETQAFSQLLQFKLRSGHGTLIVEDGALRAFQYLTLCCRNKSDQGVLVLPDQLWLSTSLRQVKVISPSEDMLDYIQSLDDSKRSKVTICADRYNYLFEL</sequence>
<keyword evidence="3" id="KW-0611">Plant defense</keyword>
<evidence type="ECO:0000256" key="4">
    <source>
        <dbReference type="SAM" id="MobiDB-lite"/>
    </source>
</evidence>
<feature type="domain" description="Disease resistance protein winged helix" evidence="7">
    <location>
        <begin position="389"/>
        <end position="460"/>
    </location>
</feature>
<evidence type="ECO:0000259" key="7">
    <source>
        <dbReference type="Pfam" id="PF23559"/>
    </source>
</evidence>
<dbReference type="InterPro" id="IPR042197">
    <property type="entry name" value="Apaf_helical"/>
</dbReference>
<dbReference type="Proteomes" id="UP000594263">
    <property type="component" value="Unplaced"/>
</dbReference>
<dbReference type="Pfam" id="PF00931">
    <property type="entry name" value="NB-ARC"/>
    <property type="match status" value="1"/>
</dbReference>
<dbReference type="InterPro" id="IPR044974">
    <property type="entry name" value="Disease_R_plants"/>
</dbReference>
<reference evidence="9" key="1">
    <citation type="submission" date="2021-01" db="UniProtKB">
        <authorList>
            <consortium name="EnsemblPlants"/>
        </authorList>
    </citation>
    <scope>IDENTIFICATION</scope>
</reference>
<evidence type="ECO:0000256" key="3">
    <source>
        <dbReference type="ARBA" id="ARBA00022821"/>
    </source>
</evidence>
<evidence type="ECO:0000256" key="2">
    <source>
        <dbReference type="ARBA" id="ARBA00022741"/>
    </source>
</evidence>
<dbReference type="GO" id="GO:0098542">
    <property type="term" value="P:defense response to other organism"/>
    <property type="evidence" value="ECO:0007669"/>
    <property type="project" value="TreeGrafter"/>
</dbReference>
<dbReference type="PANTHER" id="PTHR23155">
    <property type="entry name" value="DISEASE RESISTANCE PROTEIN RP"/>
    <property type="match status" value="1"/>
</dbReference>
<feature type="domain" description="NB-ARC" evidence="5">
    <location>
        <begin position="168"/>
        <end position="305"/>
    </location>
</feature>
<evidence type="ECO:0000313" key="10">
    <source>
        <dbReference type="Proteomes" id="UP000594263"/>
    </source>
</evidence>
<evidence type="ECO:0000313" key="9">
    <source>
        <dbReference type="EnsemblPlants" id="Kaladp0734s0007.1.v1.1"/>
    </source>
</evidence>
<dbReference type="InterPro" id="IPR027417">
    <property type="entry name" value="P-loop_NTPase"/>
</dbReference>
<keyword evidence="2" id="KW-0547">Nucleotide-binding</keyword>
<dbReference type="SUPFAM" id="SSF52058">
    <property type="entry name" value="L domain-like"/>
    <property type="match status" value="1"/>
</dbReference>
<dbReference type="Gramene" id="Kaladp0734s0007.1.v1.1">
    <property type="protein sequence ID" value="Kaladp0734s0007.1.v1.1"/>
    <property type="gene ID" value="Kaladp0734s0007.v1.1"/>
</dbReference>
<dbReference type="InterPro" id="IPR058922">
    <property type="entry name" value="WHD_DRP"/>
</dbReference>
<dbReference type="InterPro" id="IPR055414">
    <property type="entry name" value="LRR_R13L4/SHOC2-like"/>
</dbReference>
<proteinExistence type="predicted"/>
<dbReference type="InterPro" id="IPR032675">
    <property type="entry name" value="LRR_dom_sf"/>
</dbReference>
<dbReference type="CDD" id="cd14798">
    <property type="entry name" value="RX-CC_like"/>
    <property type="match status" value="1"/>
</dbReference>
<feature type="region of interest" description="Disordered" evidence="4">
    <location>
        <begin position="153"/>
        <end position="176"/>
    </location>
</feature>
<name>A0A7N0VFB5_KALFE</name>
<dbReference type="Pfam" id="PF23598">
    <property type="entry name" value="LRR_14"/>
    <property type="match status" value="1"/>
</dbReference>
<dbReference type="AlphaFoldDB" id="A0A7N0VFB5"/>
<dbReference type="InterPro" id="IPR002182">
    <property type="entry name" value="NB-ARC"/>
</dbReference>
<protein>
    <submittedName>
        <fullName evidence="9">Uncharacterized protein</fullName>
    </submittedName>
</protein>
<dbReference type="InterPro" id="IPR038005">
    <property type="entry name" value="RX-like_CC"/>
</dbReference>
<feature type="domain" description="Disease resistance R13L4/SHOC-2-like LRR" evidence="8">
    <location>
        <begin position="524"/>
        <end position="836"/>
    </location>
</feature>
<accession>A0A7N0VFB5</accession>
<evidence type="ECO:0000259" key="8">
    <source>
        <dbReference type="Pfam" id="PF23598"/>
    </source>
</evidence>
<dbReference type="Gene3D" id="1.20.5.4130">
    <property type="match status" value="1"/>
</dbReference>
<keyword evidence="1" id="KW-0677">Repeat</keyword>
<dbReference type="PANTHER" id="PTHR23155:SF1205">
    <property type="entry name" value="DISEASE RESISTANCE PROTEIN RPM1"/>
    <property type="match status" value="1"/>
</dbReference>
<dbReference type="Gene3D" id="3.40.50.300">
    <property type="entry name" value="P-loop containing nucleotide triphosphate hydrolases"/>
    <property type="match status" value="1"/>
</dbReference>
<dbReference type="SUPFAM" id="SSF52540">
    <property type="entry name" value="P-loop containing nucleoside triphosphate hydrolases"/>
    <property type="match status" value="1"/>
</dbReference>
<keyword evidence="10" id="KW-1185">Reference proteome</keyword>
<dbReference type="Pfam" id="PF23559">
    <property type="entry name" value="WHD_DRP"/>
    <property type="match status" value="1"/>
</dbReference>
<organism evidence="9 10">
    <name type="scientific">Kalanchoe fedtschenkoi</name>
    <name type="common">Lavender scallops</name>
    <name type="synonym">South American air plant</name>
    <dbReference type="NCBI Taxonomy" id="63787"/>
    <lineage>
        <taxon>Eukaryota</taxon>
        <taxon>Viridiplantae</taxon>
        <taxon>Streptophyta</taxon>
        <taxon>Embryophyta</taxon>
        <taxon>Tracheophyta</taxon>
        <taxon>Spermatophyta</taxon>
        <taxon>Magnoliopsida</taxon>
        <taxon>eudicotyledons</taxon>
        <taxon>Gunneridae</taxon>
        <taxon>Pentapetalae</taxon>
        <taxon>Saxifragales</taxon>
        <taxon>Crassulaceae</taxon>
        <taxon>Kalanchoe</taxon>
    </lineage>
</organism>